<name>A0A1E5BB42_9VIBR</name>
<evidence type="ECO:0000259" key="6">
    <source>
        <dbReference type="Pfam" id="PF13407"/>
    </source>
</evidence>
<dbReference type="GO" id="GO:0030313">
    <property type="term" value="C:cell envelope"/>
    <property type="evidence" value="ECO:0007669"/>
    <property type="project" value="UniProtKB-SubCell"/>
</dbReference>
<evidence type="ECO:0000256" key="2">
    <source>
        <dbReference type="ARBA" id="ARBA00007639"/>
    </source>
</evidence>
<dbReference type="Gene3D" id="3.40.50.2300">
    <property type="match status" value="2"/>
</dbReference>
<protein>
    <recommendedName>
        <fullName evidence="3">Autoinducer 2-binding periplasmic protein LuxP</fullName>
    </recommendedName>
</protein>
<evidence type="ECO:0000256" key="4">
    <source>
        <dbReference type="ARBA" id="ARBA00022729"/>
    </source>
</evidence>
<sequence>MISMMPNISRLITLVILLLPSTTVYAHSTQELSDYWGYYEFLEAHPSEYALTNSLATLVSESPKKLSVTQDRPVTISIIYPGDQISDYWVRNIKAFELRMKELGINYQLKKVVTRINSDVRQQNESLMQALKDKSDYLVFTLYTVRHRKFMEHVLGSTDTKLILQNITTPVRSWDDRQPFMYVGFDHARGTKLLEQYFKQNIPEKSAYSMLYYSKGYISDARGDTFIQGMSHQGNYTLSSSFYTQATRESGYQSALRALDNQSDISFIYACSTDVALGAADALKELGRDDVILNGWGGGSAELKAIEMGELDVTVMRMNDDTGIAMAEAIKLDLEGAKVPVLYSGDFEVVTSDDVGQRLDELKRYAFRYSDLE</sequence>
<dbReference type="Proteomes" id="UP000094741">
    <property type="component" value="Unassembled WGS sequence"/>
</dbReference>
<organism evidence="7 8">
    <name type="scientific">Vibrio genomosp. F10 str. ZF-129</name>
    <dbReference type="NCBI Taxonomy" id="1187848"/>
    <lineage>
        <taxon>Bacteria</taxon>
        <taxon>Pseudomonadati</taxon>
        <taxon>Pseudomonadota</taxon>
        <taxon>Gammaproteobacteria</taxon>
        <taxon>Vibrionales</taxon>
        <taxon>Vibrionaceae</taxon>
        <taxon>Vibrio</taxon>
    </lineage>
</organism>
<evidence type="ECO:0000256" key="5">
    <source>
        <dbReference type="SAM" id="SignalP"/>
    </source>
</evidence>
<dbReference type="STRING" id="1187848.A1QO_13325"/>
<dbReference type="PANTHER" id="PTHR46847">
    <property type="entry name" value="D-ALLOSE-BINDING PERIPLASMIC PROTEIN-RELATED"/>
    <property type="match status" value="1"/>
</dbReference>
<dbReference type="SUPFAM" id="SSF53822">
    <property type="entry name" value="Periplasmic binding protein-like I"/>
    <property type="match status" value="1"/>
</dbReference>
<dbReference type="Pfam" id="PF13407">
    <property type="entry name" value="Peripla_BP_4"/>
    <property type="match status" value="1"/>
</dbReference>
<evidence type="ECO:0000256" key="3">
    <source>
        <dbReference type="ARBA" id="ARBA00022181"/>
    </source>
</evidence>
<dbReference type="GO" id="GO:0055085">
    <property type="term" value="P:transmembrane transport"/>
    <property type="evidence" value="ECO:0007669"/>
    <property type="project" value="UniProtKB-ARBA"/>
</dbReference>
<dbReference type="EMBL" id="AJYQ02000127">
    <property type="protein sequence ID" value="OEE31299.1"/>
    <property type="molecule type" value="Genomic_DNA"/>
</dbReference>
<dbReference type="RefSeq" id="WP_017039652.1">
    <property type="nucleotide sequence ID" value="NZ_AJYQ02000127.1"/>
</dbReference>
<gene>
    <name evidence="7" type="ORF">A1QO_13325</name>
</gene>
<keyword evidence="4 5" id="KW-0732">Signal</keyword>
<evidence type="ECO:0000313" key="7">
    <source>
        <dbReference type="EMBL" id="OEE31299.1"/>
    </source>
</evidence>
<evidence type="ECO:0000256" key="1">
    <source>
        <dbReference type="ARBA" id="ARBA00004196"/>
    </source>
</evidence>
<comment type="similarity">
    <text evidence="2">Belongs to the bacterial solute-binding protein 2 family.</text>
</comment>
<reference evidence="7 8" key="1">
    <citation type="journal article" date="2012" name="Science">
        <title>Ecological populations of bacteria act as socially cohesive units of antibiotic production and resistance.</title>
        <authorList>
            <person name="Cordero O.X."/>
            <person name="Wildschutte H."/>
            <person name="Kirkup B."/>
            <person name="Proehl S."/>
            <person name="Ngo L."/>
            <person name="Hussain F."/>
            <person name="Le Roux F."/>
            <person name="Mincer T."/>
            <person name="Polz M.F."/>
        </authorList>
    </citation>
    <scope>NUCLEOTIDE SEQUENCE [LARGE SCALE GENOMIC DNA]</scope>
    <source>
        <strain evidence="7 8">ZF-129</strain>
    </source>
</reference>
<comment type="subcellular location">
    <subcellularLocation>
        <location evidence="1">Cell envelope</location>
    </subcellularLocation>
</comment>
<accession>A0A1E5BB42</accession>
<dbReference type="InterPro" id="IPR028082">
    <property type="entry name" value="Peripla_BP_I"/>
</dbReference>
<feature type="chain" id="PRO_5009171410" description="Autoinducer 2-binding periplasmic protein LuxP" evidence="5">
    <location>
        <begin position="27"/>
        <end position="373"/>
    </location>
</feature>
<evidence type="ECO:0000313" key="8">
    <source>
        <dbReference type="Proteomes" id="UP000094741"/>
    </source>
</evidence>
<dbReference type="InterPro" id="IPR025997">
    <property type="entry name" value="SBP_2_dom"/>
</dbReference>
<proteinExistence type="inferred from homology"/>
<dbReference type="eggNOG" id="COG1879">
    <property type="taxonomic scope" value="Bacteria"/>
</dbReference>
<dbReference type="GO" id="GO:0030246">
    <property type="term" value="F:carbohydrate binding"/>
    <property type="evidence" value="ECO:0007669"/>
    <property type="project" value="UniProtKB-ARBA"/>
</dbReference>
<comment type="caution">
    <text evidence="7">The sequence shown here is derived from an EMBL/GenBank/DDBJ whole genome shotgun (WGS) entry which is preliminary data.</text>
</comment>
<dbReference type="AlphaFoldDB" id="A0A1E5BB42"/>
<feature type="signal peptide" evidence="5">
    <location>
        <begin position="1"/>
        <end position="26"/>
    </location>
</feature>
<dbReference type="OrthoDB" id="9784024at2"/>
<feature type="domain" description="Periplasmic binding protein" evidence="6">
    <location>
        <begin position="77"/>
        <end position="336"/>
    </location>
</feature>
<dbReference type="PANTHER" id="PTHR46847:SF1">
    <property type="entry name" value="D-ALLOSE-BINDING PERIPLASMIC PROTEIN-RELATED"/>
    <property type="match status" value="1"/>
</dbReference>